<evidence type="ECO:0000256" key="2">
    <source>
        <dbReference type="ARBA" id="ARBA00023315"/>
    </source>
</evidence>
<dbReference type="PROSITE" id="PS51186">
    <property type="entry name" value="GNAT"/>
    <property type="match status" value="1"/>
</dbReference>
<evidence type="ECO:0000313" key="5">
    <source>
        <dbReference type="EMBL" id="GAA6268959.1"/>
    </source>
</evidence>
<dbReference type="Gene3D" id="3.40.630.30">
    <property type="match status" value="1"/>
</dbReference>
<organism evidence="5 6">
    <name type="scientific">Enterocloster alcoholdehydrogenati</name>
    <dbReference type="NCBI Taxonomy" id="2547410"/>
    <lineage>
        <taxon>Bacteria</taxon>
        <taxon>Bacillati</taxon>
        <taxon>Bacillota</taxon>
        <taxon>Clostridia</taxon>
        <taxon>Lachnospirales</taxon>
        <taxon>Lachnospiraceae</taxon>
        <taxon>Enterocloster</taxon>
    </lineage>
</organism>
<dbReference type="Pfam" id="PF13302">
    <property type="entry name" value="Acetyltransf_3"/>
    <property type="match status" value="1"/>
</dbReference>
<sequence length="166" mass="18920">MHIELKKWALEDRERLTALCNSTDRTYLSNRIPFPYTETDADWWLGKAQEHEGADGIFRAVTVDGQIVGNISVEQKGDVYCKDAEIGYLLDTEHWSKGIMSEAVRQICEIAFKKLDIIRITGLVYEPNRGSRRVLEKNGFALEGIMKQAVTKGENTYDLCIYGKVK</sequence>
<comment type="similarity">
    <text evidence="3">Belongs to the acetyltransferase family. RimJ subfamily.</text>
</comment>
<keyword evidence="2" id="KW-0012">Acyltransferase</keyword>
<dbReference type="RefSeq" id="WP_176253898.1">
    <property type="nucleotide sequence ID" value="NZ_BAABXL010000001.1"/>
</dbReference>
<gene>
    <name evidence="5" type="ORF">F130042H8_20190</name>
</gene>
<dbReference type="EMBL" id="BAABXL010000001">
    <property type="protein sequence ID" value="GAA6268959.1"/>
    <property type="molecule type" value="Genomic_DNA"/>
</dbReference>
<evidence type="ECO:0000313" key="6">
    <source>
        <dbReference type="Proteomes" id="UP001600894"/>
    </source>
</evidence>
<proteinExistence type="inferred from homology"/>
<reference evidence="5 6" key="1">
    <citation type="submission" date="2024-04" db="EMBL/GenBank/DDBJ databases">
        <title>Defined microbial consortia suppress multidrug-resistant proinflammatory Enterobacteriaceae via ecological control.</title>
        <authorList>
            <person name="Furuichi M."/>
            <person name="Kawaguchi T."/>
            <person name="Pust M."/>
            <person name="Yasuma K."/>
            <person name="Plichta D."/>
            <person name="Hasegawa N."/>
            <person name="Ohya T."/>
            <person name="Bhattarai S."/>
            <person name="Sasajima S."/>
            <person name="Aoto Y."/>
            <person name="Tuganbaev T."/>
            <person name="Yaginuma M."/>
            <person name="Ueda M."/>
            <person name="Okahashi N."/>
            <person name="Amafuji K."/>
            <person name="Kiridooshi Y."/>
            <person name="Sugita K."/>
            <person name="Strazar M."/>
            <person name="Skelly A."/>
            <person name="Suda W."/>
            <person name="Hattori M."/>
            <person name="Nakamoto N."/>
            <person name="Caballero S."/>
            <person name="Norman J."/>
            <person name="Olle B."/>
            <person name="Tanoue T."/>
            <person name="Arita M."/>
            <person name="Bucci V."/>
            <person name="Atarashi K."/>
            <person name="Xavier R."/>
            <person name="Honda K."/>
        </authorList>
    </citation>
    <scope>NUCLEOTIDE SEQUENCE [LARGE SCALE GENOMIC DNA]</scope>
    <source>
        <strain evidence="6">f13</strain>
    </source>
</reference>
<name>A0ABQ0AY57_9FIRM</name>
<evidence type="ECO:0000259" key="4">
    <source>
        <dbReference type="PROSITE" id="PS51186"/>
    </source>
</evidence>
<feature type="domain" description="N-acetyltransferase" evidence="4">
    <location>
        <begin position="3"/>
        <end position="164"/>
    </location>
</feature>
<dbReference type="InterPro" id="IPR051531">
    <property type="entry name" value="N-acetyltransferase"/>
</dbReference>
<evidence type="ECO:0000256" key="1">
    <source>
        <dbReference type="ARBA" id="ARBA00022679"/>
    </source>
</evidence>
<protein>
    <submittedName>
        <fullName evidence="5">GNAT family N-acetyltransferase</fullName>
    </submittedName>
</protein>
<dbReference type="PANTHER" id="PTHR43792:SF8">
    <property type="entry name" value="[RIBOSOMAL PROTEIN US5]-ALANINE N-ACETYLTRANSFERASE"/>
    <property type="match status" value="1"/>
</dbReference>
<dbReference type="PANTHER" id="PTHR43792">
    <property type="entry name" value="GNAT FAMILY, PUTATIVE (AFU_ORTHOLOGUE AFUA_3G00765)-RELATED-RELATED"/>
    <property type="match status" value="1"/>
</dbReference>
<accession>A0ABQ0AY57</accession>
<dbReference type="InterPro" id="IPR016181">
    <property type="entry name" value="Acyl_CoA_acyltransferase"/>
</dbReference>
<evidence type="ECO:0000256" key="3">
    <source>
        <dbReference type="ARBA" id="ARBA00038502"/>
    </source>
</evidence>
<comment type="caution">
    <text evidence="5">The sequence shown here is derived from an EMBL/GenBank/DDBJ whole genome shotgun (WGS) entry which is preliminary data.</text>
</comment>
<keyword evidence="1" id="KW-0808">Transferase</keyword>
<dbReference type="Proteomes" id="UP001600894">
    <property type="component" value="Unassembled WGS sequence"/>
</dbReference>
<dbReference type="InterPro" id="IPR000182">
    <property type="entry name" value="GNAT_dom"/>
</dbReference>
<keyword evidence="6" id="KW-1185">Reference proteome</keyword>
<dbReference type="SUPFAM" id="SSF55729">
    <property type="entry name" value="Acyl-CoA N-acyltransferases (Nat)"/>
    <property type="match status" value="1"/>
</dbReference>